<reference evidence="3" key="1">
    <citation type="submission" date="2021-06" db="EMBL/GenBank/DDBJ databases">
        <title>Parelaphostrongylus tenuis whole genome reference sequence.</title>
        <authorList>
            <person name="Garwood T.J."/>
            <person name="Larsen P.A."/>
            <person name="Fountain-Jones N.M."/>
            <person name="Garbe J.R."/>
            <person name="Macchietto M.G."/>
            <person name="Kania S.A."/>
            <person name="Gerhold R.W."/>
            <person name="Richards J.E."/>
            <person name="Wolf T.M."/>
        </authorList>
    </citation>
    <scope>NUCLEOTIDE SEQUENCE</scope>
    <source>
        <strain evidence="3">MNPRO001-30</strain>
        <tissue evidence="3">Meninges</tissue>
    </source>
</reference>
<keyword evidence="1" id="KW-0812">Transmembrane</keyword>
<dbReference type="InterPro" id="IPR019430">
    <property type="entry name" value="7TM_GPCR_serpentine_rcpt_Srx"/>
</dbReference>
<dbReference type="Proteomes" id="UP001196413">
    <property type="component" value="Unassembled WGS sequence"/>
</dbReference>
<feature type="domain" description="7TM GPCR serpentine receptor class x (Srx)" evidence="2">
    <location>
        <begin position="10"/>
        <end position="78"/>
    </location>
</feature>
<feature type="transmembrane region" description="Helical" evidence="1">
    <location>
        <begin position="60"/>
        <end position="79"/>
    </location>
</feature>
<name>A0AAD5MVM3_PARTN</name>
<keyword evidence="4" id="KW-1185">Reference proteome</keyword>
<sequence length="112" mass="13215">MKFHNSNGIRSNVVQRKRHELEVRFFKQTMCQNALFIYLQVSYCVCLLFENKWAIFSAQTISWCLCHGLDGLIIALFHFRLSQVRMRTAPTKRSMVIATLSHKRKNNQAWAH</sequence>
<dbReference type="PANTHER" id="PTHR23017">
    <property type="entry name" value="SERPENTINE RECEPTOR, CLASS X"/>
    <property type="match status" value="1"/>
</dbReference>
<dbReference type="PANTHER" id="PTHR23017:SF3">
    <property type="entry name" value="G-PROTEIN COUPLED RECEPTORS FAMILY 1 PROFILE DOMAIN-CONTAINING PROTEIN"/>
    <property type="match status" value="1"/>
</dbReference>
<proteinExistence type="predicted"/>
<keyword evidence="1" id="KW-1133">Transmembrane helix</keyword>
<feature type="transmembrane region" description="Helical" evidence="1">
    <location>
        <begin position="34"/>
        <end position="54"/>
    </location>
</feature>
<dbReference type="Pfam" id="PF10328">
    <property type="entry name" value="7TM_GPCR_Srx"/>
    <property type="match status" value="1"/>
</dbReference>
<evidence type="ECO:0000313" key="3">
    <source>
        <dbReference type="EMBL" id="KAJ1363533.1"/>
    </source>
</evidence>
<evidence type="ECO:0000256" key="1">
    <source>
        <dbReference type="SAM" id="Phobius"/>
    </source>
</evidence>
<keyword evidence="1" id="KW-0472">Membrane</keyword>
<gene>
    <name evidence="3" type="ORF">KIN20_023420</name>
</gene>
<evidence type="ECO:0000259" key="2">
    <source>
        <dbReference type="Pfam" id="PF10328"/>
    </source>
</evidence>
<dbReference type="EMBL" id="JAHQIW010004750">
    <property type="protein sequence ID" value="KAJ1363533.1"/>
    <property type="molecule type" value="Genomic_DNA"/>
</dbReference>
<dbReference type="AlphaFoldDB" id="A0AAD5MVM3"/>
<organism evidence="3 4">
    <name type="scientific">Parelaphostrongylus tenuis</name>
    <name type="common">Meningeal worm</name>
    <dbReference type="NCBI Taxonomy" id="148309"/>
    <lineage>
        <taxon>Eukaryota</taxon>
        <taxon>Metazoa</taxon>
        <taxon>Ecdysozoa</taxon>
        <taxon>Nematoda</taxon>
        <taxon>Chromadorea</taxon>
        <taxon>Rhabditida</taxon>
        <taxon>Rhabditina</taxon>
        <taxon>Rhabditomorpha</taxon>
        <taxon>Strongyloidea</taxon>
        <taxon>Metastrongylidae</taxon>
        <taxon>Parelaphostrongylus</taxon>
    </lineage>
</organism>
<accession>A0AAD5MVM3</accession>
<evidence type="ECO:0000313" key="4">
    <source>
        <dbReference type="Proteomes" id="UP001196413"/>
    </source>
</evidence>
<protein>
    <recommendedName>
        <fullName evidence="2">7TM GPCR serpentine receptor class x (Srx) domain-containing protein</fullName>
    </recommendedName>
</protein>
<comment type="caution">
    <text evidence="3">The sequence shown here is derived from an EMBL/GenBank/DDBJ whole genome shotgun (WGS) entry which is preliminary data.</text>
</comment>